<comment type="caution">
    <text evidence="2">The sequence shown here is derived from an EMBL/GenBank/DDBJ whole genome shotgun (WGS) entry which is preliminary data.</text>
</comment>
<dbReference type="InterPro" id="IPR029468">
    <property type="entry name" value="O-ag_pol_Wzy"/>
</dbReference>
<evidence type="ECO:0008006" key="4">
    <source>
        <dbReference type="Google" id="ProtNLM"/>
    </source>
</evidence>
<feature type="transmembrane region" description="Helical" evidence="1">
    <location>
        <begin position="56"/>
        <end position="73"/>
    </location>
</feature>
<feature type="transmembrane region" description="Helical" evidence="1">
    <location>
        <begin position="7"/>
        <end position="27"/>
    </location>
</feature>
<dbReference type="PATRIC" id="fig|28037.218.peg.1406"/>
<sequence length="488" mass="56215">MVDGKRMLLTVTILSYIVTIISGITYLFTSNNVGLLTTLLLLLISSLLLCWNNIKYYLIHFIFFITIFIFLVSRPTIDYFRDGALDTYQPIAYRFAFLVVIVSILGLTIGGFIANYYLVRKSKAPVKVEKTVNVNYINKLRFVSLSVFLLTYPFYFLRLFERLLYRLQTSYYNYYANFESQLPYFTYILSTFTVYAMCVYLATKPKKSHATMVLVAYIAANLIHLVIGTRNPFILSLIFAFVYYFMREQTEKGKWIGFKEKLAIYLGTPVLMLAMGALNYVRDNAQVSHSGVFDLLLDFIYKQGTSFGVLARGFLYNSSLPYRDFRNFTFGPIADYFARGSIGIIFGAKPFEHTTNSIELAIDSNSYAHNLSYLVLNKEYLKGHGIGSSYIMELYTDYGMLGLFLLSILLGMLFIAMLQVAYRSRTILFALSLLILNNLFFMPRSSFSESFFNLFTMQFWGIVLIIIFVAKMLTKENHHLIKKGEIHV</sequence>
<feature type="transmembrane region" description="Helical" evidence="1">
    <location>
        <begin position="451"/>
        <end position="473"/>
    </location>
</feature>
<evidence type="ECO:0000313" key="2">
    <source>
        <dbReference type="EMBL" id="KJU91423.1"/>
    </source>
</evidence>
<reference evidence="2 3" key="1">
    <citation type="submission" date="2015-02" db="EMBL/GenBank/DDBJ databases">
        <title>Evolution of amylase-binding proteins of oral streptococcal species.</title>
        <authorList>
            <person name="Haase E.M."/>
        </authorList>
    </citation>
    <scope>NUCLEOTIDE SEQUENCE [LARGE SCALE GENOMIC DNA]</scope>
    <source>
        <strain evidence="2 3">UC6950A</strain>
    </source>
</reference>
<name>A0A0F3HES0_9STRE</name>
<feature type="transmembrane region" description="Helical" evidence="1">
    <location>
        <begin position="33"/>
        <end position="51"/>
    </location>
</feature>
<feature type="transmembrane region" description="Helical" evidence="1">
    <location>
        <begin position="398"/>
        <end position="420"/>
    </location>
</feature>
<feature type="transmembrane region" description="Helical" evidence="1">
    <location>
        <begin position="184"/>
        <end position="203"/>
    </location>
</feature>
<evidence type="ECO:0000256" key="1">
    <source>
        <dbReference type="SAM" id="Phobius"/>
    </source>
</evidence>
<gene>
    <name evidence="2" type="ORF">TZ96_01447</name>
</gene>
<dbReference type="Pfam" id="PF14296">
    <property type="entry name" value="O-ag_pol_Wzy"/>
    <property type="match status" value="1"/>
</dbReference>
<organism evidence="2 3">
    <name type="scientific">Streptococcus infantis</name>
    <dbReference type="NCBI Taxonomy" id="68892"/>
    <lineage>
        <taxon>Bacteria</taxon>
        <taxon>Bacillati</taxon>
        <taxon>Bacillota</taxon>
        <taxon>Bacilli</taxon>
        <taxon>Lactobacillales</taxon>
        <taxon>Streptococcaceae</taxon>
        <taxon>Streptococcus</taxon>
    </lineage>
</organism>
<accession>A0A0F3HES0</accession>
<dbReference type="RefSeq" id="WP_045763508.1">
    <property type="nucleotide sequence ID" value="NZ_JYOV01000019.1"/>
</dbReference>
<dbReference type="EMBL" id="JYOV01000019">
    <property type="protein sequence ID" value="KJU91423.1"/>
    <property type="molecule type" value="Genomic_DNA"/>
</dbReference>
<evidence type="ECO:0000313" key="3">
    <source>
        <dbReference type="Proteomes" id="UP000033405"/>
    </source>
</evidence>
<dbReference type="Proteomes" id="UP000033405">
    <property type="component" value="Unassembled WGS sequence"/>
</dbReference>
<keyword evidence="1" id="KW-1133">Transmembrane helix</keyword>
<feature type="transmembrane region" description="Helical" evidence="1">
    <location>
        <begin position="140"/>
        <end position="157"/>
    </location>
</feature>
<keyword evidence="1" id="KW-0812">Transmembrane</keyword>
<dbReference type="AlphaFoldDB" id="A0A0F3HES0"/>
<protein>
    <recommendedName>
        <fullName evidence="4">O-antigen polysaccharide polymerase Wzy</fullName>
    </recommendedName>
</protein>
<feature type="transmembrane region" description="Helical" evidence="1">
    <location>
        <begin position="93"/>
        <end position="119"/>
    </location>
</feature>
<dbReference type="NCBIfam" id="TIGR04370">
    <property type="entry name" value="glyco_rpt_poly"/>
    <property type="match status" value="1"/>
</dbReference>
<feature type="transmembrane region" description="Helical" evidence="1">
    <location>
        <begin position="233"/>
        <end position="250"/>
    </location>
</feature>
<proteinExistence type="predicted"/>
<feature type="transmembrane region" description="Helical" evidence="1">
    <location>
        <begin position="262"/>
        <end position="281"/>
    </location>
</feature>
<keyword evidence="1" id="KW-0472">Membrane</keyword>